<feature type="compositionally biased region" description="Low complexity" evidence="2">
    <location>
        <begin position="62"/>
        <end position="78"/>
    </location>
</feature>
<dbReference type="GeneID" id="20525439"/>
<feature type="region of interest" description="Disordered" evidence="2">
    <location>
        <begin position="59"/>
        <end position="82"/>
    </location>
</feature>
<organism evidence="3">
    <name type="scientific">Fonticula alba</name>
    <name type="common">Slime mold</name>
    <dbReference type="NCBI Taxonomy" id="691883"/>
    <lineage>
        <taxon>Eukaryota</taxon>
        <taxon>Rotosphaerida</taxon>
        <taxon>Fonticulaceae</taxon>
        <taxon>Fonticula</taxon>
    </lineage>
</organism>
<sequence length="1310" mass="141028">MCWDPVAGTVLAIGPLHPSGLLRVHGCLCARMAGTSAGAWQQRALARMKDAAIPLAGDFPKRGAASAPPARRPSGARGTTSLSAMPVVQSQISVTRPTGASPATDVGTMVARHMVAHERAHRANLQQHAKLHWASQQLPFHPEWRSVRAWFGPEPAAYWHDSDTCPVPQGPGAYAECAAMHRRHGADADTLPGALASLTWWRRILWGPTYTSEELANQLAGRQPVTSTFFDYDREMSACRVDPHLEVQRPAGIGKSTLVTPAERPAAARIRPDQMRPARVLDYSQSNMSDRLRGDIRRADREDRQLAGTPVAPSPGPQQLALNFLKRLIWGGSVRPMDGGQALMKGPTVEQIRNGFSRNDIPLAFLQPGPMDRRAWRLPTGIGVNLARHVGNSIGLTRMVHTVGEAIERGDRLLSQVAQGAGSTVSDTLQTVAHHVVTEAADAAVQKLHGVGSSAARLAKTPALVDAQRRTAATAEQAIRSAEKGARQVTEQVRGQARWAADAVASTLAGAPAAAERLRSQTGQAVSHLQKEGAALVEQLQKDGSVLVDKLQKEGAAKYNQLVKDGSATVNQLVKEGTATYQKLQQEGASRVKKLRQEGAATADRLQKAGTAKYNQMVKDSAAQLAKLQKDGAAVVSKLQKDGTAKYNQLVQDGSMIADKLQKEGAATYKKLVKDGSAALTHLQKEGTAKYNQIVKDGTAIANKLQKDGTAAVNKLQKEGTAMVNKLQKDGTTKYKQLVKDGSATYQKLQKEGAASYKKLRKEGTATVNRLRKDGTAMVNQLQKTGTAKYNQMVKDSAAQLARLQKEGAATAKRLRQEGAAAVDSLKKNSPAALTALGKEGAAKLAQLQKEGTATYNKLKEGAAKLTQLQKDGSALVTQLQKDATVAAEQARRQADLLQKEARRGAERLRAAALQKQRELTIGGRRLLSRLGFEGALQRAQLLATALRTPGGVQRLYAQARAAVAGLQVPPFDAMLTVAGRAARAVQHQWATAARALPGAVARLEARIAATWAQLGKRLGAMAGRPAADFFRRFGQALGDAYHLGKGALGAGARAVRAAGAWLRPWVREYAQLTRGIVRQIQQEFQQRGLYRALTMARDKVRAAAGRLRARIPATVALARAHVQRAWARRGEWTAPLAAFLADSTLTRRMTLWLANLPARAGRLTGQSLRLAGQALRLAGKSAVWSRDRLAEATSTIFSMSPGDIIPAALRRRASGEDVQYILPPGKEALYTTGRRGNLSSAARNAGLALDVGGRSILNTVREYVCDEDQNRLRHMSTSPSRNPFDMSTPIQRPGYWSQAARMLSTVLSA</sequence>
<evidence type="ECO:0000256" key="2">
    <source>
        <dbReference type="SAM" id="MobiDB-lite"/>
    </source>
</evidence>
<dbReference type="InterPro" id="IPR011509">
    <property type="entry name" value="RtxA_toxin"/>
</dbReference>
<reference evidence="3" key="1">
    <citation type="submission" date="2013-04" db="EMBL/GenBank/DDBJ databases">
        <title>The Genome Sequence of Fonticula alba ATCC 38817.</title>
        <authorList>
            <consortium name="The Broad Institute Genomics Platform"/>
            <person name="Russ C."/>
            <person name="Cuomo C."/>
            <person name="Burger G."/>
            <person name="Gray M.W."/>
            <person name="Holland P.W.H."/>
            <person name="King N."/>
            <person name="Lang F.B.F."/>
            <person name="Roger A.J."/>
            <person name="Ruiz-Trillo I."/>
            <person name="Brown M."/>
            <person name="Walker B."/>
            <person name="Young S."/>
            <person name="Zeng Q."/>
            <person name="Gargeya S."/>
            <person name="Fitzgerald M."/>
            <person name="Haas B."/>
            <person name="Abouelleil A."/>
            <person name="Allen A.W."/>
            <person name="Alvarado L."/>
            <person name="Arachchi H.M."/>
            <person name="Berlin A.M."/>
            <person name="Chapman S.B."/>
            <person name="Gainer-Dewar J."/>
            <person name="Goldberg J."/>
            <person name="Griggs A."/>
            <person name="Gujja S."/>
            <person name="Hansen M."/>
            <person name="Howarth C."/>
            <person name="Imamovic A."/>
            <person name="Ireland A."/>
            <person name="Larimer J."/>
            <person name="McCowan C."/>
            <person name="Murphy C."/>
            <person name="Pearson M."/>
            <person name="Poon T.W."/>
            <person name="Priest M."/>
            <person name="Roberts A."/>
            <person name="Saif S."/>
            <person name="Shea T."/>
            <person name="Sisk P."/>
            <person name="Sykes S."/>
            <person name="Wortman J."/>
            <person name="Nusbaum C."/>
            <person name="Birren B."/>
        </authorList>
    </citation>
    <scope>NUCLEOTIDE SEQUENCE [LARGE SCALE GENOMIC DNA]</scope>
    <source>
        <strain evidence="3">ATCC 38817</strain>
    </source>
</reference>
<keyword evidence="4" id="KW-1185">Reference proteome</keyword>
<dbReference type="RefSeq" id="XP_009492872.1">
    <property type="nucleotide sequence ID" value="XM_009494597.1"/>
</dbReference>
<evidence type="ECO:0000256" key="1">
    <source>
        <dbReference type="SAM" id="Coils"/>
    </source>
</evidence>
<protein>
    <submittedName>
        <fullName evidence="3">Uncharacterized protein</fullName>
    </submittedName>
</protein>
<evidence type="ECO:0000313" key="3">
    <source>
        <dbReference type="EMBL" id="KCV73171.1"/>
    </source>
</evidence>
<accession>A0A058ZGS7</accession>
<dbReference type="Pfam" id="PF07634">
    <property type="entry name" value="RtxA"/>
    <property type="match status" value="2"/>
</dbReference>
<evidence type="ECO:0000313" key="4">
    <source>
        <dbReference type="Proteomes" id="UP000030693"/>
    </source>
</evidence>
<dbReference type="Proteomes" id="UP000030693">
    <property type="component" value="Unassembled WGS sequence"/>
</dbReference>
<keyword evidence="1" id="KW-0175">Coiled coil</keyword>
<feature type="coiled-coil region" evidence="1">
    <location>
        <begin position="881"/>
        <end position="908"/>
    </location>
</feature>
<proteinExistence type="predicted"/>
<gene>
    <name evidence="3" type="ORF">H696_00714</name>
</gene>
<name>A0A058ZGS7_FONAL</name>
<dbReference type="EMBL" id="KB932201">
    <property type="protein sequence ID" value="KCV73171.1"/>
    <property type="molecule type" value="Genomic_DNA"/>
</dbReference>
<dbReference type="STRING" id="691883.A0A058ZGS7"/>